<dbReference type="InterPro" id="IPR011006">
    <property type="entry name" value="CheY-like_superfamily"/>
</dbReference>
<organism evidence="12 13">
    <name type="scientific">Nocardioides lentus</name>
    <dbReference type="NCBI Taxonomy" id="338077"/>
    <lineage>
        <taxon>Bacteria</taxon>
        <taxon>Bacillati</taxon>
        <taxon>Actinomycetota</taxon>
        <taxon>Actinomycetes</taxon>
        <taxon>Propionibacteriales</taxon>
        <taxon>Nocardioidaceae</taxon>
        <taxon>Nocardioides</taxon>
    </lineage>
</organism>
<dbReference type="RefSeq" id="WP_344006675.1">
    <property type="nucleotide sequence ID" value="NZ_BAAAMY010000004.1"/>
</dbReference>
<accession>A0ABN2PDV9</accession>
<proteinExistence type="predicted"/>
<comment type="subcellular location">
    <subcellularLocation>
        <location evidence="1 9">Cytoplasm</location>
    </subcellularLocation>
</comment>
<evidence type="ECO:0000256" key="4">
    <source>
        <dbReference type="ARBA" id="ARBA00023012"/>
    </source>
</evidence>
<dbReference type="Proteomes" id="UP001501612">
    <property type="component" value="Unassembled WGS sequence"/>
</dbReference>
<keyword evidence="2 9" id="KW-0963">Cytoplasm</keyword>
<dbReference type="InterPro" id="IPR036388">
    <property type="entry name" value="WH-like_DNA-bd_sf"/>
</dbReference>
<protein>
    <recommendedName>
        <fullName evidence="9">Transcriptional regulatory protein</fullName>
    </recommendedName>
</protein>
<evidence type="ECO:0000256" key="7">
    <source>
        <dbReference type="ARBA" id="ARBA00023159"/>
    </source>
</evidence>
<evidence type="ECO:0000256" key="8">
    <source>
        <dbReference type="ARBA" id="ARBA00023163"/>
    </source>
</evidence>
<evidence type="ECO:0000256" key="6">
    <source>
        <dbReference type="ARBA" id="ARBA00023125"/>
    </source>
</evidence>
<dbReference type="PANTHER" id="PTHR45526:SF1">
    <property type="entry name" value="TRANSCRIPTIONAL REGULATORY PROTEIN DCUR-RELATED"/>
    <property type="match status" value="1"/>
</dbReference>
<name>A0ABN2PDV9_9ACTN</name>
<keyword evidence="8 9" id="KW-0804">Transcription</keyword>
<dbReference type="Gene3D" id="3.40.50.2300">
    <property type="match status" value="1"/>
</dbReference>
<keyword evidence="5 9" id="KW-0805">Transcription regulation</keyword>
<dbReference type="SUPFAM" id="SSF52172">
    <property type="entry name" value="CheY-like"/>
    <property type="match status" value="1"/>
</dbReference>
<dbReference type="InterPro" id="IPR036390">
    <property type="entry name" value="WH_DNA-bd_sf"/>
</dbReference>
<comment type="caution">
    <text evidence="12">The sequence shown here is derived from an EMBL/GenBank/DDBJ whole genome shotgun (WGS) entry which is preliminary data.</text>
</comment>
<feature type="modified residue" description="4-aspartylphosphate" evidence="10">
    <location>
        <position position="59"/>
    </location>
</feature>
<dbReference type="EMBL" id="BAAAMY010000004">
    <property type="protein sequence ID" value="GAA1918549.1"/>
    <property type="molecule type" value="Genomic_DNA"/>
</dbReference>
<dbReference type="PANTHER" id="PTHR45526">
    <property type="entry name" value="TRANSCRIPTIONAL REGULATORY PROTEIN DPIA"/>
    <property type="match status" value="1"/>
</dbReference>
<evidence type="ECO:0000256" key="3">
    <source>
        <dbReference type="ARBA" id="ARBA00022553"/>
    </source>
</evidence>
<evidence type="ECO:0000313" key="12">
    <source>
        <dbReference type="EMBL" id="GAA1918549.1"/>
    </source>
</evidence>
<evidence type="ECO:0000256" key="10">
    <source>
        <dbReference type="PROSITE-ProRule" id="PRU00169"/>
    </source>
</evidence>
<dbReference type="Pfam" id="PF00072">
    <property type="entry name" value="Response_reg"/>
    <property type="match status" value="1"/>
</dbReference>
<dbReference type="PIRSF" id="PIRSF006171">
    <property type="entry name" value="RR_citrat_malat"/>
    <property type="match status" value="1"/>
</dbReference>
<feature type="domain" description="Response regulatory" evidence="11">
    <location>
        <begin position="8"/>
        <end position="128"/>
    </location>
</feature>
<evidence type="ECO:0000313" key="13">
    <source>
        <dbReference type="Proteomes" id="UP001501612"/>
    </source>
</evidence>
<sequence length="235" mass="25176">MTQPATLGVLVVDDDFRVAAIHCRFVERTEGFEVVASVRSGAEALEAVTELRPDLVLLDVHLPDLSGLEVLRRLRASADPGVAEVGVIVITAAREADTVRAALHRGAAGYLVKPFEAEDLSSRLADFRLTREVLAGSPDVASVDQAAIDAVFGRVGPVRREADLPKGLSAETGQTVLAAVPPDGDVSAAEAAETLGMSRVTARRYLEHFVESGRLEVRLRYGRAGRPQRRYARAG</sequence>
<dbReference type="SUPFAM" id="SSF46785">
    <property type="entry name" value="Winged helix' DNA-binding domain"/>
    <property type="match status" value="1"/>
</dbReference>
<dbReference type="SMART" id="SM00448">
    <property type="entry name" value="REC"/>
    <property type="match status" value="1"/>
</dbReference>
<dbReference type="Gene3D" id="1.10.10.10">
    <property type="entry name" value="Winged helix-like DNA-binding domain superfamily/Winged helix DNA-binding domain"/>
    <property type="match status" value="1"/>
</dbReference>
<keyword evidence="6 9" id="KW-0238">DNA-binding</keyword>
<dbReference type="PROSITE" id="PS50110">
    <property type="entry name" value="RESPONSE_REGULATORY"/>
    <property type="match status" value="1"/>
</dbReference>
<keyword evidence="3 10" id="KW-0597">Phosphoprotein</keyword>
<evidence type="ECO:0000256" key="9">
    <source>
        <dbReference type="PIRNR" id="PIRNR006171"/>
    </source>
</evidence>
<keyword evidence="13" id="KW-1185">Reference proteome</keyword>
<keyword evidence="7 9" id="KW-0010">Activator</keyword>
<dbReference type="InterPro" id="IPR001789">
    <property type="entry name" value="Sig_transdc_resp-reg_receiver"/>
</dbReference>
<evidence type="ECO:0000259" key="11">
    <source>
        <dbReference type="PROSITE" id="PS50110"/>
    </source>
</evidence>
<evidence type="ECO:0000256" key="2">
    <source>
        <dbReference type="ARBA" id="ARBA00022490"/>
    </source>
</evidence>
<reference evidence="12 13" key="1">
    <citation type="journal article" date="2019" name="Int. J. Syst. Evol. Microbiol.">
        <title>The Global Catalogue of Microorganisms (GCM) 10K type strain sequencing project: providing services to taxonomists for standard genome sequencing and annotation.</title>
        <authorList>
            <consortium name="The Broad Institute Genomics Platform"/>
            <consortium name="The Broad Institute Genome Sequencing Center for Infectious Disease"/>
            <person name="Wu L."/>
            <person name="Ma J."/>
        </authorList>
    </citation>
    <scope>NUCLEOTIDE SEQUENCE [LARGE SCALE GENOMIC DNA]</scope>
    <source>
        <strain evidence="12 13">JCM 14046</strain>
    </source>
</reference>
<evidence type="ECO:0000256" key="1">
    <source>
        <dbReference type="ARBA" id="ARBA00004496"/>
    </source>
</evidence>
<keyword evidence="4 9" id="KW-0902">Two-component regulatory system</keyword>
<dbReference type="InterPro" id="IPR024187">
    <property type="entry name" value="Sig_transdc_resp-reg_cit/mal"/>
</dbReference>
<evidence type="ECO:0000256" key="5">
    <source>
        <dbReference type="ARBA" id="ARBA00023015"/>
    </source>
</evidence>
<gene>
    <name evidence="12" type="ORF">GCM10009737_20020</name>
</gene>
<dbReference type="InterPro" id="IPR051271">
    <property type="entry name" value="2C-system_Tx_regulators"/>
</dbReference>